<feature type="region of interest" description="Disordered" evidence="1">
    <location>
        <begin position="367"/>
        <end position="392"/>
    </location>
</feature>
<dbReference type="InParanoid" id="A0A1Z5JMT8"/>
<dbReference type="AlphaFoldDB" id="A0A1Z5JMT8"/>
<dbReference type="Gene3D" id="1.20.5.2050">
    <property type="match status" value="1"/>
</dbReference>
<keyword evidence="3" id="KW-1185">Reference proteome</keyword>
<proteinExistence type="predicted"/>
<evidence type="ECO:0000313" key="2">
    <source>
        <dbReference type="EMBL" id="GAX15226.1"/>
    </source>
</evidence>
<feature type="region of interest" description="Disordered" evidence="1">
    <location>
        <begin position="1"/>
        <end position="24"/>
    </location>
</feature>
<feature type="non-terminal residue" evidence="2">
    <location>
        <position position="754"/>
    </location>
</feature>
<reference evidence="2 3" key="1">
    <citation type="journal article" date="2015" name="Plant Cell">
        <title>Oil accumulation by the oleaginous diatom Fistulifera solaris as revealed by the genome and transcriptome.</title>
        <authorList>
            <person name="Tanaka T."/>
            <person name="Maeda Y."/>
            <person name="Veluchamy A."/>
            <person name="Tanaka M."/>
            <person name="Abida H."/>
            <person name="Marechal E."/>
            <person name="Bowler C."/>
            <person name="Muto M."/>
            <person name="Sunaga Y."/>
            <person name="Tanaka M."/>
            <person name="Yoshino T."/>
            <person name="Taniguchi T."/>
            <person name="Fukuda Y."/>
            <person name="Nemoto M."/>
            <person name="Matsumoto M."/>
            <person name="Wong P.S."/>
            <person name="Aburatani S."/>
            <person name="Fujibuchi W."/>
        </authorList>
    </citation>
    <scope>NUCLEOTIDE SEQUENCE [LARGE SCALE GENOMIC DNA]</scope>
    <source>
        <strain evidence="2 3">JPCC DA0580</strain>
    </source>
</reference>
<protein>
    <submittedName>
        <fullName evidence="2">Uncharacterized protein</fullName>
    </submittedName>
</protein>
<dbReference type="Proteomes" id="UP000198406">
    <property type="component" value="Unassembled WGS sequence"/>
</dbReference>
<dbReference type="SUPFAM" id="SSF54060">
    <property type="entry name" value="His-Me finger endonucleases"/>
    <property type="match status" value="1"/>
</dbReference>
<dbReference type="EMBL" id="BDSP01000089">
    <property type="protein sequence ID" value="GAX15226.1"/>
    <property type="molecule type" value="Genomic_DNA"/>
</dbReference>
<comment type="caution">
    <text evidence="2">The sequence shown here is derived from an EMBL/GenBank/DDBJ whole genome shotgun (WGS) entry which is preliminary data.</text>
</comment>
<dbReference type="Gene3D" id="3.90.75.20">
    <property type="match status" value="1"/>
</dbReference>
<feature type="region of interest" description="Disordered" evidence="1">
    <location>
        <begin position="48"/>
        <end position="144"/>
    </location>
</feature>
<sequence>MISGTNNSKLRASSDSPGSKKPVSLASANRFAALSVLKDDDAVDNAPAFQTAEKINESESKHATSAFASNDSSVAKAATGKSKSKSTAAASASNNASRAKETDPHSKQPSLGRRQTRSMTQARDSMKTRRGLQTLQSDKVKRQMGKSLLDIESASEYTVYDEVVTADDSSPKVECIDAPASKSEVRTVNGDSIATVSKAEVLTVKYDPNAPAFEAEAHTVSGDPNAIASKAEVLIVEDDSAASAGDTAQQPPAAANQRVARTASLQNAVEKLRHKIEDLGNQRLPIGPRDLADLRALIWRFKARQRMEPGLLSANVDFKIPLATAQEASDFVPEAHKPVPVGIINYWLVTDQLRAIPSNVFELNGRNRDAERATDANGNDPPQDEVDENLMDDGSADFHIGEWTDYFPKPEEGPMKLGDRIEIRDEKGQVAAWLVCDGSGIRLRCPTVYLCHENGFIISRDQGWRPIRSEFNFDPEFDEVIGEAFIAKPGANGHVLSRSYMVLSSRADGDGYLRVDLYSSLCNNTKKTFYIHHLVLITFKGRRPEGYLGHHSGGSIQDNRKILRIVHARNHSVVFQQWEIQLVETPSLRSYILVSEDGSHVIDIRRGKYIPIQKRISLINGVISFRITFMDQQKMARTRNFCRFVLEAHTGKVLGSDLTCDHADQDRENNRPGNLLPRDIIHRANNKRIYRKERKDGSVVGVFRATKDLNVDSYWVALACEKIHKGATRSKEKSKKFSTKTFGEKGAKQMAIDW</sequence>
<accession>A0A1Z5JMT8</accession>
<gene>
    <name evidence="2" type="ORF">FisN_1Hu662</name>
</gene>
<feature type="compositionally biased region" description="Low complexity" evidence="1">
    <location>
        <begin position="72"/>
        <end position="97"/>
    </location>
</feature>
<dbReference type="InterPro" id="IPR044925">
    <property type="entry name" value="His-Me_finger_sf"/>
</dbReference>
<name>A0A1Z5JMT8_FISSO</name>
<evidence type="ECO:0000256" key="1">
    <source>
        <dbReference type="SAM" id="MobiDB-lite"/>
    </source>
</evidence>
<feature type="compositionally biased region" description="Acidic residues" evidence="1">
    <location>
        <begin position="382"/>
        <end position="392"/>
    </location>
</feature>
<evidence type="ECO:0000313" key="3">
    <source>
        <dbReference type="Proteomes" id="UP000198406"/>
    </source>
</evidence>
<feature type="compositionally biased region" description="Polar residues" evidence="1">
    <location>
        <begin position="1"/>
        <end position="17"/>
    </location>
</feature>
<organism evidence="2 3">
    <name type="scientific">Fistulifera solaris</name>
    <name type="common">Oleaginous diatom</name>
    <dbReference type="NCBI Taxonomy" id="1519565"/>
    <lineage>
        <taxon>Eukaryota</taxon>
        <taxon>Sar</taxon>
        <taxon>Stramenopiles</taxon>
        <taxon>Ochrophyta</taxon>
        <taxon>Bacillariophyta</taxon>
        <taxon>Bacillariophyceae</taxon>
        <taxon>Bacillariophycidae</taxon>
        <taxon>Naviculales</taxon>
        <taxon>Naviculaceae</taxon>
        <taxon>Fistulifera</taxon>
    </lineage>
</organism>